<comment type="caution">
    <text evidence="1">The sequence shown here is derived from an EMBL/GenBank/DDBJ whole genome shotgun (WGS) entry which is preliminary data.</text>
</comment>
<accession>A0A9D3YUM7</accession>
<dbReference type="AlphaFoldDB" id="A0A9D3YUM7"/>
<reference evidence="1" key="1">
    <citation type="journal article" date="2019" name="bioRxiv">
        <title>The Genome of the Zebra Mussel, Dreissena polymorpha: A Resource for Invasive Species Research.</title>
        <authorList>
            <person name="McCartney M.A."/>
            <person name="Auch B."/>
            <person name="Kono T."/>
            <person name="Mallez S."/>
            <person name="Zhang Y."/>
            <person name="Obille A."/>
            <person name="Becker A."/>
            <person name="Abrahante J.E."/>
            <person name="Garbe J."/>
            <person name="Badalamenti J.P."/>
            <person name="Herman A."/>
            <person name="Mangelson H."/>
            <person name="Liachko I."/>
            <person name="Sullivan S."/>
            <person name="Sone E.D."/>
            <person name="Koren S."/>
            <person name="Silverstein K.A.T."/>
            <person name="Beckman K.B."/>
            <person name="Gohl D.M."/>
        </authorList>
    </citation>
    <scope>NUCLEOTIDE SEQUENCE</scope>
    <source>
        <strain evidence="1">Duluth1</strain>
        <tissue evidence="1">Whole animal</tissue>
    </source>
</reference>
<organism evidence="1 2">
    <name type="scientific">Dreissena polymorpha</name>
    <name type="common">Zebra mussel</name>
    <name type="synonym">Mytilus polymorpha</name>
    <dbReference type="NCBI Taxonomy" id="45954"/>
    <lineage>
        <taxon>Eukaryota</taxon>
        <taxon>Metazoa</taxon>
        <taxon>Spiralia</taxon>
        <taxon>Lophotrochozoa</taxon>
        <taxon>Mollusca</taxon>
        <taxon>Bivalvia</taxon>
        <taxon>Autobranchia</taxon>
        <taxon>Heteroconchia</taxon>
        <taxon>Euheterodonta</taxon>
        <taxon>Imparidentia</taxon>
        <taxon>Neoheterodontei</taxon>
        <taxon>Myida</taxon>
        <taxon>Dreissenoidea</taxon>
        <taxon>Dreissenidae</taxon>
        <taxon>Dreissena</taxon>
    </lineage>
</organism>
<dbReference type="EMBL" id="JAIWYP010000014">
    <property type="protein sequence ID" value="KAH3707663.1"/>
    <property type="molecule type" value="Genomic_DNA"/>
</dbReference>
<sequence length="99" mass="11691">MQITAFHHLKNALQYHRVPTTPIWNRDLENHCHHHKATTVFHHHLPQEDPHDPLASLDLQYIIREKNKAAVSHTLRKTASKRQGNLSHWTLMEKEERTA</sequence>
<gene>
    <name evidence="1" type="ORF">DPMN_067074</name>
</gene>
<evidence type="ECO:0000313" key="2">
    <source>
        <dbReference type="Proteomes" id="UP000828390"/>
    </source>
</evidence>
<keyword evidence="2" id="KW-1185">Reference proteome</keyword>
<proteinExistence type="predicted"/>
<dbReference type="Proteomes" id="UP000828390">
    <property type="component" value="Unassembled WGS sequence"/>
</dbReference>
<protein>
    <submittedName>
        <fullName evidence="1">Uncharacterized protein</fullName>
    </submittedName>
</protein>
<reference evidence="1" key="2">
    <citation type="submission" date="2020-11" db="EMBL/GenBank/DDBJ databases">
        <authorList>
            <person name="McCartney M.A."/>
            <person name="Auch B."/>
            <person name="Kono T."/>
            <person name="Mallez S."/>
            <person name="Becker A."/>
            <person name="Gohl D.M."/>
            <person name="Silverstein K.A.T."/>
            <person name="Koren S."/>
            <person name="Bechman K.B."/>
            <person name="Herman A."/>
            <person name="Abrahante J.E."/>
            <person name="Garbe J."/>
        </authorList>
    </citation>
    <scope>NUCLEOTIDE SEQUENCE</scope>
    <source>
        <strain evidence="1">Duluth1</strain>
        <tissue evidence="1">Whole animal</tissue>
    </source>
</reference>
<evidence type="ECO:0000313" key="1">
    <source>
        <dbReference type="EMBL" id="KAH3707663.1"/>
    </source>
</evidence>
<name>A0A9D3YUM7_DREPO</name>